<proteinExistence type="predicted"/>
<comment type="subcellular location">
    <subcellularLocation>
        <location evidence="1">Membrane</location>
        <topology evidence="1">Multi-pass membrane protein</topology>
    </subcellularLocation>
</comment>
<dbReference type="PANTHER" id="PTHR11972">
    <property type="entry name" value="NADPH OXIDASE"/>
    <property type="match status" value="1"/>
</dbReference>
<evidence type="ECO:0000259" key="8">
    <source>
        <dbReference type="Pfam" id="PF08022"/>
    </source>
</evidence>
<accession>A0A485KGQ8</accession>
<dbReference type="SUPFAM" id="SSF52343">
    <property type="entry name" value="Ferredoxin reductase-like, C-terminal NADP-linked domain"/>
    <property type="match status" value="1"/>
</dbReference>
<organism evidence="11 12">
    <name type="scientific">Aphanomyces stellatus</name>
    <dbReference type="NCBI Taxonomy" id="120398"/>
    <lineage>
        <taxon>Eukaryota</taxon>
        <taxon>Sar</taxon>
        <taxon>Stramenopiles</taxon>
        <taxon>Oomycota</taxon>
        <taxon>Saprolegniomycetes</taxon>
        <taxon>Saprolegniales</taxon>
        <taxon>Verrucalvaceae</taxon>
        <taxon>Aphanomyces</taxon>
    </lineage>
</organism>
<dbReference type="InterPro" id="IPR013130">
    <property type="entry name" value="Fe3_Rdtase_TM_dom"/>
</dbReference>
<dbReference type="EMBL" id="CAADRA010001155">
    <property type="protein sequence ID" value="VFT81688.1"/>
    <property type="molecule type" value="Genomic_DNA"/>
</dbReference>
<keyword evidence="3 6" id="KW-1133">Transmembrane helix</keyword>
<feature type="transmembrane region" description="Helical" evidence="6">
    <location>
        <begin position="138"/>
        <end position="157"/>
    </location>
</feature>
<dbReference type="Proteomes" id="UP000332933">
    <property type="component" value="Unassembled WGS sequence"/>
</dbReference>
<evidence type="ECO:0000256" key="4">
    <source>
        <dbReference type="ARBA" id="ARBA00023002"/>
    </source>
</evidence>
<evidence type="ECO:0000259" key="9">
    <source>
        <dbReference type="Pfam" id="PF08030"/>
    </source>
</evidence>
<dbReference type="GO" id="GO:0016491">
    <property type="term" value="F:oxidoreductase activity"/>
    <property type="evidence" value="ECO:0007669"/>
    <property type="project" value="UniProtKB-KW"/>
</dbReference>
<dbReference type="SFLD" id="SFLDG01168">
    <property type="entry name" value="Ferric_reductase_subgroup_(FRE"/>
    <property type="match status" value="1"/>
</dbReference>
<evidence type="ECO:0000256" key="3">
    <source>
        <dbReference type="ARBA" id="ARBA00022989"/>
    </source>
</evidence>
<reference evidence="10" key="2">
    <citation type="submission" date="2019-06" db="EMBL/GenBank/DDBJ databases">
        <title>Genomics analysis of Aphanomyces spp. identifies a new class of oomycete effector associated with host adaptation.</title>
        <authorList>
            <person name="Gaulin E."/>
        </authorList>
    </citation>
    <scope>NUCLEOTIDE SEQUENCE</scope>
    <source>
        <strain evidence="10">CBS 578.67</strain>
    </source>
</reference>
<keyword evidence="12" id="KW-1185">Reference proteome</keyword>
<feature type="transmembrane region" description="Helical" evidence="6">
    <location>
        <begin position="86"/>
        <end position="103"/>
    </location>
</feature>
<evidence type="ECO:0000256" key="5">
    <source>
        <dbReference type="ARBA" id="ARBA00023136"/>
    </source>
</evidence>
<feature type="transmembrane region" description="Helical" evidence="6">
    <location>
        <begin position="48"/>
        <end position="66"/>
    </location>
</feature>
<keyword evidence="2 6" id="KW-0812">Transmembrane</keyword>
<evidence type="ECO:0000313" key="11">
    <source>
        <dbReference type="EMBL" id="VFT81688.1"/>
    </source>
</evidence>
<dbReference type="Pfam" id="PF08030">
    <property type="entry name" value="NAD_binding_6"/>
    <property type="match status" value="1"/>
</dbReference>
<dbReference type="Gene3D" id="3.40.50.80">
    <property type="entry name" value="Nucleotide-binding domain of ferredoxin-NADP reductase (FNR) module"/>
    <property type="match status" value="1"/>
</dbReference>
<evidence type="ECO:0000259" key="7">
    <source>
        <dbReference type="Pfam" id="PF01794"/>
    </source>
</evidence>
<dbReference type="SFLD" id="SFLDS00052">
    <property type="entry name" value="Ferric_Reductase_Domain"/>
    <property type="match status" value="1"/>
</dbReference>
<dbReference type="Pfam" id="PF08022">
    <property type="entry name" value="FAD_binding_8"/>
    <property type="match status" value="1"/>
</dbReference>
<dbReference type="Pfam" id="PF01794">
    <property type="entry name" value="Ferric_reduct"/>
    <property type="match status" value="1"/>
</dbReference>
<dbReference type="CDD" id="cd06186">
    <property type="entry name" value="NOX_Duox_like_FAD_NADP"/>
    <property type="match status" value="1"/>
</dbReference>
<gene>
    <name evidence="11" type="primary">Aste57867_4583</name>
    <name evidence="10" type="ORF">As57867_004570</name>
    <name evidence="11" type="ORF">ASTE57867_4583</name>
</gene>
<keyword evidence="4" id="KW-0560">Oxidoreductase</keyword>
<dbReference type="InterPro" id="IPR013112">
    <property type="entry name" value="FAD-bd_8"/>
</dbReference>
<sequence length="392" mass="43039">MYYHRPAFISAHLSLVALVFLLLPIARGKHWELIFAASYERILKFHRWLGRLCFLTGAVHLVIVLVNNTDATSTVPYGPQQAVVPLFGLLAFIAFGTMALVSIDPIRRMFYSYFFIHHRVAAIVGIVCVLLHSHTACYAMVLSLTVYGLTLIARLYAALANTTTTAKSTKWAQVANPCSFFWVNIPSVSLIEWHPFSAVVAPDGNSIAFCVKAMGANRFTDKAVCVVADATSSGDESRLTLRLDGPHGKPALDVDNYDVLVFVAGGIGITPLLSLINRHHAKISRDVEIHLHWVVQSPQDLLVVDSLMFPLPATFKATFYASQAKEAGFVLCQTGDGVAYVGGRPILDEIVNVERHSKRVGVLACGPPALVHDAEWHSHACGFDFHKEVFAF</sequence>
<dbReference type="PANTHER" id="PTHR11972:SF69">
    <property type="entry name" value="FERRIC REDUCTION OXIDASE 6-RELATED"/>
    <property type="match status" value="1"/>
</dbReference>
<evidence type="ECO:0000256" key="6">
    <source>
        <dbReference type="SAM" id="Phobius"/>
    </source>
</evidence>
<feature type="domain" description="Ferric oxidoreductase" evidence="7">
    <location>
        <begin position="12"/>
        <end position="128"/>
    </location>
</feature>
<evidence type="ECO:0000256" key="1">
    <source>
        <dbReference type="ARBA" id="ARBA00004141"/>
    </source>
</evidence>
<dbReference type="OrthoDB" id="167398at2759"/>
<dbReference type="InterPro" id="IPR013121">
    <property type="entry name" value="Fe_red_NAD-bd_6"/>
</dbReference>
<dbReference type="GO" id="GO:0005886">
    <property type="term" value="C:plasma membrane"/>
    <property type="evidence" value="ECO:0007669"/>
    <property type="project" value="TreeGrafter"/>
</dbReference>
<feature type="transmembrane region" description="Helical" evidence="6">
    <location>
        <begin position="6"/>
        <end position="27"/>
    </location>
</feature>
<dbReference type="InterPro" id="IPR050369">
    <property type="entry name" value="RBOH/FRE"/>
</dbReference>
<feature type="domain" description="Ferric reductase NAD binding" evidence="9">
    <location>
        <begin position="257"/>
        <end position="374"/>
    </location>
</feature>
<protein>
    <submittedName>
        <fullName evidence="11">Aste57867_4583 protein</fullName>
    </submittedName>
</protein>
<evidence type="ECO:0000256" key="2">
    <source>
        <dbReference type="ARBA" id="ARBA00022692"/>
    </source>
</evidence>
<evidence type="ECO:0000313" key="12">
    <source>
        <dbReference type="Proteomes" id="UP000332933"/>
    </source>
</evidence>
<feature type="transmembrane region" description="Helical" evidence="6">
    <location>
        <begin position="110"/>
        <end position="132"/>
    </location>
</feature>
<evidence type="ECO:0000313" key="10">
    <source>
        <dbReference type="EMBL" id="KAF0712954.1"/>
    </source>
</evidence>
<feature type="domain" description="FAD-binding 8" evidence="8">
    <location>
        <begin position="167"/>
        <end position="250"/>
    </location>
</feature>
<dbReference type="AlphaFoldDB" id="A0A485KGQ8"/>
<dbReference type="EMBL" id="VJMH01001155">
    <property type="protein sequence ID" value="KAF0712954.1"/>
    <property type="molecule type" value="Genomic_DNA"/>
</dbReference>
<keyword evidence="5 6" id="KW-0472">Membrane</keyword>
<reference evidence="11 12" key="1">
    <citation type="submission" date="2019-03" db="EMBL/GenBank/DDBJ databases">
        <authorList>
            <person name="Gaulin E."/>
            <person name="Dumas B."/>
        </authorList>
    </citation>
    <scope>NUCLEOTIDE SEQUENCE [LARGE SCALE GENOMIC DNA]</scope>
    <source>
        <strain evidence="11">CBS 568.67</strain>
    </source>
</reference>
<name>A0A485KGQ8_9STRA</name>
<dbReference type="InterPro" id="IPR039261">
    <property type="entry name" value="FNR_nucleotide-bd"/>
</dbReference>